<feature type="domain" description="R13L1/DRL21-like LRR repeat region" evidence="1">
    <location>
        <begin position="30"/>
        <end position="114"/>
    </location>
</feature>
<gene>
    <name evidence="2" type="ORF">J1N35_003849</name>
</gene>
<comment type="caution">
    <text evidence="2">The sequence shown here is derived from an EMBL/GenBank/DDBJ whole genome shotgun (WGS) entry which is preliminary data.</text>
</comment>
<evidence type="ECO:0000313" key="2">
    <source>
        <dbReference type="EMBL" id="KAH1120689.1"/>
    </source>
</evidence>
<organism evidence="2 3">
    <name type="scientific">Gossypium stocksii</name>
    <dbReference type="NCBI Taxonomy" id="47602"/>
    <lineage>
        <taxon>Eukaryota</taxon>
        <taxon>Viridiplantae</taxon>
        <taxon>Streptophyta</taxon>
        <taxon>Embryophyta</taxon>
        <taxon>Tracheophyta</taxon>
        <taxon>Spermatophyta</taxon>
        <taxon>Magnoliopsida</taxon>
        <taxon>eudicotyledons</taxon>
        <taxon>Gunneridae</taxon>
        <taxon>Pentapetalae</taxon>
        <taxon>rosids</taxon>
        <taxon>malvids</taxon>
        <taxon>Malvales</taxon>
        <taxon>Malvaceae</taxon>
        <taxon>Malvoideae</taxon>
        <taxon>Gossypium</taxon>
    </lineage>
</organism>
<dbReference type="PANTHER" id="PTHR47186">
    <property type="entry name" value="LEUCINE-RICH REPEAT-CONTAINING PROTEIN 57"/>
    <property type="match status" value="1"/>
</dbReference>
<dbReference type="InterPro" id="IPR056789">
    <property type="entry name" value="LRR_R13L1-DRL21"/>
</dbReference>
<name>A0A9D3W9Z2_9ROSI</name>
<reference evidence="2 3" key="1">
    <citation type="journal article" date="2021" name="Plant Biotechnol. J.">
        <title>Multi-omics assisted identification of the key and species-specific regulatory components of drought-tolerant mechanisms in Gossypium stocksii.</title>
        <authorList>
            <person name="Yu D."/>
            <person name="Ke L."/>
            <person name="Zhang D."/>
            <person name="Wu Y."/>
            <person name="Sun Y."/>
            <person name="Mei J."/>
            <person name="Sun J."/>
            <person name="Sun Y."/>
        </authorList>
    </citation>
    <scope>NUCLEOTIDE SEQUENCE [LARGE SCALE GENOMIC DNA]</scope>
    <source>
        <strain evidence="3">cv. E1</strain>
        <tissue evidence="2">Leaf</tissue>
    </source>
</reference>
<dbReference type="OrthoDB" id="773208at2759"/>
<evidence type="ECO:0000259" key="1">
    <source>
        <dbReference type="Pfam" id="PF25019"/>
    </source>
</evidence>
<dbReference type="AlphaFoldDB" id="A0A9D3W9Z2"/>
<dbReference type="PANTHER" id="PTHR47186:SF42">
    <property type="entry name" value="DISEASE RESISTANCE RPP13-LIKE PROTEIN 1"/>
    <property type="match status" value="1"/>
</dbReference>
<keyword evidence="3" id="KW-1185">Reference proteome</keyword>
<dbReference type="Pfam" id="PF25019">
    <property type="entry name" value="LRR_R13L1-DRL21"/>
    <property type="match status" value="1"/>
</dbReference>
<sequence>MKAMSYGIGKLTDLRRLSDFILGAGDGYRLRELKNLHLKGDLSLSGLENVVEARDALEAKLIDKPGLDALRLIWSSIFGSSIRDKVVEEEVLNMLEPYRDLKVLVIENYGVRSFRIGLQILPLKICGLWISTTAETANSCHQSETCHY</sequence>
<dbReference type="EMBL" id="JAIQCV010000002">
    <property type="protein sequence ID" value="KAH1120689.1"/>
    <property type="molecule type" value="Genomic_DNA"/>
</dbReference>
<accession>A0A9D3W9Z2</accession>
<dbReference type="Proteomes" id="UP000828251">
    <property type="component" value="Unassembled WGS sequence"/>
</dbReference>
<proteinExistence type="predicted"/>
<evidence type="ECO:0000313" key="3">
    <source>
        <dbReference type="Proteomes" id="UP000828251"/>
    </source>
</evidence>
<protein>
    <recommendedName>
        <fullName evidence="1">R13L1/DRL21-like LRR repeat region domain-containing protein</fullName>
    </recommendedName>
</protein>